<dbReference type="Pfam" id="PF13041">
    <property type="entry name" value="PPR_2"/>
    <property type="match status" value="1"/>
</dbReference>
<dbReference type="InterPro" id="IPR002885">
    <property type="entry name" value="PPR_rpt"/>
</dbReference>
<comment type="caution">
    <text evidence="3">The sequence shown here is derived from an EMBL/GenBank/DDBJ whole genome shotgun (WGS) entry which is preliminary data.</text>
</comment>
<accession>A0ABP0MUR6</accession>
<dbReference type="PANTHER" id="PTHR47447">
    <property type="entry name" value="OS03G0856100 PROTEIN"/>
    <property type="match status" value="1"/>
</dbReference>
<evidence type="ECO:0000256" key="1">
    <source>
        <dbReference type="ARBA" id="ARBA00022737"/>
    </source>
</evidence>
<keyword evidence="4" id="KW-1185">Reference proteome</keyword>
<sequence length="128" mass="13844">MPLARLSPDVVSFNAAITACEQGSQWQLALSILATMPASRISPDLMTFNAMISACASSAQWELALSTLREASIQYMPDTISFSAAITALEKGCQWEMALNILRRMPEAACVVGLQAVHIFFSDTDKDA</sequence>
<proteinExistence type="predicted"/>
<organism evidence="3 4">
    <name type="scientific">Durusdinium trenchii</name>
    <dbReference type="NCBI Taxonomy" id="1381693"/>
    <lineage>
        <taxon>Eukaryota</taxon>
        <taxon>Sar</taxon>
        <taxon>Alveolata</taxon>
        <taxon>Dinophyceae</taxon>
        <taxon>Suessiales</taxon>
        <taxon>Symbiodiniaceae</taxon>
        <taxon>Durusdinium</taxon>
    </lineage>
</organism>
<evidence type="ECO:0000256" key="2">
    <source>
        <dbReference type="PROSITE-ProRule" id="PRU00708"/>
    </source>
</evidence>
<dbReference type="PROSITE" id="PS51257">
    <property type="entry name" value="PROKAR_LIPOPROTEIN"/>
    <property type="match status" value="1"/>
</dbReference>
<dbReference type="Proteomes" id="UP001642464">
    <property type="component" value="Unassembled WGS sequence"/>
</dbReference>
<dbReference type="Gene3D" id="1.25.40.10">
    <property type="entry name" value="Tetratricopeptide repeat domain"/>
    <property type="match status" value="1"/>
</dbReference>
<dbReference type="EMBL" id="CAXAMM010024435">
    <property type="protein sequence ID" value="CAK9055231.1"/>
    <property type="molecule type" value="Genomic_DNA"/>
</dbReference>
<dbReference type="PROSITE" id="PS51375">
    <property type="entry name" value="PPR"/>
    <property type="match status" value="1"/>
</dbReference>
<name>A0ABP0MUR6_9DINO</name>
<evidence type="ECO:0000313" key="4">
    <source>
        <dbReference type="Proteomes" id="UP001642464"/>
    </source>
</evidence>
<evidence type="ECO:0000313" key="3">
    <source>
        <dbReference type="EMBL" id="CAK9055231.1"/>
    </source>
</evidence>
<dbReference type="PANTHER" id="PTHR47447:SF21">
    <property type="entry name" value="PENTACOTRIPEPTIDE-REPEAT REGION OF PRORP DOMAIN-CONTAINING PROTEIN"/>
    <property type="match status" value="1"/>
</dbReference>
<gene>
    <name evidence="3" type="ORF">SCF082_LOCUS29890</name>
</gene>
<dbReference type="InterPro" id="IPR011990">
    <property type="entry name" value="TPR-like_helical_dom_sf"/>
</dbReference>
<feature type="repeat" description="PPR" evidence="2">
    <location>
        <begin position="9"/>
        <end position="43"/>
    </location>
</feature>
<dbReference type="Pfam" id="PF01535">
    <property type="entry name" value="PPR"/>
    <property type="match status" value="1"/>
</dbReference>
<keyword evidence="1" id="KW-0677">Repeat</keyword>
<reference evidence="3 4" key="1">
    <citation type="submission" date="2024-02" db="EMBL/GenBank/DDBJ databases">
        <authorList>
            <person name="Chen Y."/>
            <person name="Shah S."/>
            <person name="Dougan E. K."/>
            <person name="Thang M."/>
            <person name="Chan C."/>
        </authorList>
    </citation>
    <scope>NUCLEOTIDE SEQUENCE [LARGE SCALE GENOMIC DNA]</scope>
</reference>
<protein>
    <submittedName>
        <fullName evidence="3">Chloroplastic</fullName>
    </submittedName>
</protein>